<dbReference type="AlphaFoldDB" id="A0A2P7BS22"/>
<dbReference type="EMBL" id="PGGO01000006">
    <property type="protein sequence ID" value="PSH69202.1"/>
    <property type="molecule type" value="Genomic_DNA"/>
</dbReference>
<evidence type="ECO:0000313" key="7">
    <source>
        <dbReference type="Proteomes" id="UP000241444"/>
    </source>
</evidence>
<evidence type="ECO:0000256" key="2">
    <source>
        <dbReference type="ARBA" id="ARBA00022692"/>
    </source>
</evidence>
<sequence length="193" mass="21456">MRAGLYQTKNGLFVFFGSLRSRKSMTWLEISSIDAVFFILGTLFYRSQRTRFFRQIKNAKNEQAALLAVQEQFGLDEEPLAARPQDRALLYQSILALATHSQPVRMRLTRADFISAFCVFVLVAATAVPAVIPLLLIENSFLALRTSNLVLVLLLFIVGYTWAHFTDARPIYVGLSVMVLGIVLVGIAVALGG</sequence>
<feature type="transmembrane region" description="Helical" evidence="5">
    <location>
        <begin position="25"/>
        <end position="45"/>
    </location>
</feature>
<evidence type="ECO:0000313" key="6">
    <source>
        <dbReference type="EMBL" id="PSH69202.1"/>
    </source>
</evidence>
<evidence type="ECO:0000256" key="3">
    <source>
        <dbReference type="ARBA" id="ARBA00022989"/>
    </source>
</evidence>
<comment type="caution">
    <text evidence="6">The sequence shown here is derived from an EMBL/GenBank/DDBJ whole genome shotgun (WGS) entry which is preliminary data.</text>
</comment>
<keyword evidence="3 5" id="KW-1133">Transmembrane helix</keyword>
<proteinExistence type="predicted"/>
<keyword evidence="2 5" id="KW-0812">Transmembrane</keyword>
<dbReference type="Proteomes" id="UP000241444">
    <property type="component" value="Unassembled WGS sequence"/>
</dbReference>
<evidence type="ECO:0000256" key="4">
    <source>
        <dbReference type="ARBA" id="ARBA00023136"/>
    </source>
</evidence>
<comment type="subcellular location">
    <subcellularLocation>
        <location evidence="1">Endomembrane system</location>
        <topology evidence="1">Multi-pass membrane protein</topology>
    </subcellularLocation>
</comment>
<dbReference type="InterPro" id="IPR008217">
    <property type="entry name" value="Ccc1_fam"/>
</dbReference>
<organism evidence="6 7">
    <name type="scientific">Phyllobacterium brassicacearum</name>
    <dbReference type="NCBI Taxonomy" id="314235"/>
    <lineage>
        <taxon>Bacteria</taxon>
        <taxon>Pseudomonadati</taxon>
        <taxon>Pseudomonadota</taxon>
        <taxon>Alphaproteobacteria</taxon>
        <taxon>Hyphomicrobiales</taxon>
        <taxon>Phyllobacteriaceae</taxon>
        <taxon>Phyllobacterium</taxon>
    </lineage>
</organism>
<dbReference type="RefSeq" id="WP_106711020.1">
    <property type="nucleotide sequence ID" value="NZ_PGGO01000006.1"/>
</dbReference>
<feature type="transmembrane region" description="Helical" evidence="5">
    <location>
        <begin position="113"/>
        <end position="136"/>
    </location>
</feature>
<gene>
    <name evidence="6" type="ORF">CU102_10460</name>
</gene>
<dbReference type="OrthoDB" id="978987at2"/>
<feature type="transmembrane region" description="Helical" evidence="5">
    <location>
        <begin position="142"/>
        <end position="163"/>
    </location>
</feature>
<dbReference type="GO" id="GO:0005384">
    <property type="term" value="F:manganese ion transmembrane transporter activity"/>
    <property type="evidence" value="ECO:0007669"/>
    <property type="project" value="InterPro"/>
</dbReference>
<accession>A0A2P7BS22</accession>
<keyword evidence="4 5" id="KW-0472">Membrane</keyword>
<evidence type="ECO:0000256" key="1">
    <source>
        <dbReference type="ARBA" id="ARBA00004127"/>
    </source>
</evidence>
<keyword evidence="7" id="KW-1185">Reference proteome</keyword>
<feature type="transmembrane region" description="Helical" evidence="5">
    <location>
        <begin position="170"/>
        <end position="191"/>
    </location>
</feature>
<evidence type="ECO:0000256" key="5">
    <source>
        <dbReference type="SAM" id="Phobius"/>
    </source>
</evidence>
<protein>
    <submittedName>
        <fullName evidence="6">VIT family protein</fullName>
    </submittedName>
</protein>
<dbReference type="Pfam" id="PF01988">
    <property type="entry name" value="VIT1"/>
    <property type="match status" value="1"/>
</dbReference>
<dbReference type="GO" id="GO:0012505">
    <property type="term" value="C:endomembrane system"/>
    <property type="evidence" value="ECO:0007669"/>
    <property type="project" value="UniProtKB-SubCell"/>
</dbReference>
<dbReference type="GO" id="GO:0030026">
    <property type="term" value="P:intracellular manganese ion homeostasis"/>
    <property type="evidence" value="ECO:0007669"/>
    <property type="project" value="InterPro"/>
</dbReference>
<name>A0A2P7BS22_9HYPH</name>
<reference evidence="7" key="1">
    <citation type="submission" date="2017-11" db="EMBL/GenBank/DDBJ databases">
        <authorList>
            <person name="Kuznetsova I."/>
            <person name="Sazanova A."/>
            <person name="Chirak E."/>
            <person name="Safronova V."/>
            <person name="Willems A."/>
        </authorList>
    </citation>
    <scope>NUCLEOTIDE SEQUENCE [LARGE SCALE GENOMIC DNA]</scope>
    <source>
        <strain evidence="7">STM 196</strain>
    </source>
</reference>